<dbReference type="RefSeq" id="XP_008714780.1">
    <property type="nucleotide sequence ID" value="XM_008716558.1"/>
</dbReference>
<name>W2S517_CYPE1</name>
<dbReference type="EMBL" id="KB822718">
    <property type="protein sequence ID" value="ETN43044.1"/>
    <property type="molecule type" value="Genomic_DNA"/>
</dbReference>
<evidence type="ECO:0008006" key="3">
    <source>
        <dbReference type="Google" id="ProtNLM"/>
    </source>
</evidence>
<dbReference type="HOGENOM" id="CLU_077442_2_0_1"/>
<dbReference type="Gene3D" id="2.60.120.200">
    <property type="match status" value="1"/>
</dbReference>
<evidence type="ECO:0000313" key="2">
    <source>
        <dbReference type="Proteomes" id="UP000030752"/>
    </source>
</evidence>
<dbReference type="VEuPathDB" id="FungiDB:HMPREF1541_02202"/>
<accession>W2S517</accession>
<dbReference type="AlphaFoldDB" id="W2S517"/>
<keyword evidence="2" id="KW-1185">Reference proteome</keyword>
<dbReference type="eggNOG" id="ENOG502S8JK">
    <property type="taxonomic scope" value="Eukaryota"/>
</dbReference>
<dbReference type="GeneID" id="19969541"/>
<organism evidence="1 2">
    <name type="scientific">Cyphellophora europaea (strain CBS 101466)</name>
    <name type="common">Phialophora europaea</name>
    <dbReference type="NCBI Taxonomy" id="1220924"/>
    <lineage>
        <taxon>Eukaryota</taxon>
        <taxon>Fungi</taxon>
        <taxon>Dikarya</taxon>
        <taxon>Ascomycota</taxon>
        <taxon>Pezizomycotina</taxon>
        <taxon>Eurotiomycetes</taxon>
        <taxon>Chaetothyriomycetidae</taxon>
        <taxon>Chaetothyriales</taxon>
        <taxon>Cyphellophoraceae</taxon>
        <taxon>Cyphellophora</taxon>
    </lineage>
</organism>
<dbReference type="PANTHER" id="PTHR35332:SF2">
    <property type="entry name" value="REGULATION OF ENOLASE PROTEIN 1"/>
    <property type="match status" value="1"/>
</dbReference>
<gene>
    <name evidence="1" type="ORF">HMPREF1541_02202</name>
</gene>
<dbReference type="SUPFAM" id="SSF49899">
    <property type="entry name" value="Concanavalin A-like lectins/glucanases"/>
    <property type="match status" value="1"/>
</dbReference>
<sequence length="194" mass="21296">MSPAYQAVFLPHAIPDLSKPFDIKCPPNTDVWDKPPSTHSFNAPIIYQTTTIGSFEKARVTVSASWKDRYDQGGLALVVNSATGRQWVKSGIEFENGQSNLSTVATSKWSDWSLLPLGSRTTATLEVETTKDGSLWVYVIEDDGSKAALREVTWWADLPKDAALWVGPFAAKPAPNGEKEDLVVHFDNLSITLS</sequence>
<reference evidence="1 2" key="1">
    <citation type="submission" date="2013-03" db="EMBL/GenBank/DDBJ databases">
        <title>The Genome Sequence of Phialophora europaea CBS 101466.</title>
        <authorList>
            <consortium name="The Broad Institute Genomics Platform"/>
            <person name="Cuomo C."/>
            <person name="de Hoog S."/>
            <person name="Gorbushina A."/>
            <person name="Walker B."/>
            <person name="Young S.K."/>
            <person name="Zeng Q."/>
            <person name="Gargeya S."/>
            <person name="Fitzgerald M."/>
            <person name="Haas B."/>
            <person name="Abouelleil A."/>
            <person name="Allen A.W."/>
            <person name="Alvarado L."/>
            <person name="Arachchi H.M."/>
            <person name="Berlin A.M."/>
            <person name="Chapman S.B."/>
            <person name="Gainer-Dewar J."/>
            <person name="Goldberg J."/>
            <person name="Griggs A."/>
            <person name="Gujja S."/>
            <person name="Hansen M."/>
            <person name="Howarth C."/>
            <person name="Imamovic A."/>
            <person name="Ireland A."/>
            <person name="Larimer J."/>
            <person name="McCowan C."/>
            <person name="Murphy C."/>
            <person name="Pearson M."/>
            <person name="Poon T.W."/>
            <person name="Priest M."/>
            <person name="Roberts A."/>
            <person name="Saif S."/>
            <person name="Shea T."/>
            <person name="Sisk P."/>
            <person name="Sykes S."/>
            <person name="Wortman J."/>
            <person name="Nusbaum C."/>
            <person name="Birren B."/>
        </authorList>
    </citation>
    <scope>NUCLEOTIDE SEQUENCE [LARGE SCALE GENOMIC DNA]</scope>
    <source>
        <strain evidence="1 2">CBS 101466</strain>
    </source>
</reference>
<dbReference type="PANTHER" id="PTHR35332">
    <property type="entry name" value="REGULATION OF ENOLASE PROTEIN 1"/>
    <property type="match status" value="1"/>
</dbReference>
<dbReference type="InterPro" id="IPR009784">
    <property type="entry name" value="DUF1349"/>
</dbReference>
<dbReference type="InterPro" id="IPR013320">
    <property type="entry name" value="ConA-like_dom_sf"/>
</dbReference>
<dbReference type="Proteomes" id="UP000030752">
    <property type="component" value="Unassembled WGS sequence"/>
</dbReference>
<proteinExistence type="predicted"/>
<dbReference type="OrthoDB" id="42525at2759"/>
<protein>
    <recommendedName>
        <fullName evidence="3">Beta-xylosidase C-terminal Concanavalin A-like domain-containing protein</fullName>
    </recommendedName>
</protein>
<evidence type="ECO:0000313" key="1">
    <source>
        <dbReference type="EMBL" id="ETN43044.1"/>
    </source>
</evidence>
<dbReference type="STRING" id="1220924.W2S517"/>
<dbReference type="Pfam" id="PF07081">
    <property type="entry name" value="DUF1349"/>
    <property type="match status" value="1"/>
</dbReference>
<dbReference type="InParanoid" id="W2S517"/>